<protein>
    <submittedName>
        <fullName evidence="6">3-hydroxyacyl-CoA dehydrogenase NAD-binding domain-containing protein</fullName>
    </submittedName>
</protein>
<keyword evidence="7" id="KW-1185">Reference proteome</keyword>
<proteinExistence type="inferred from homology"/>
<dbReference type="InterPro" id="IPR006108">
    <property type="entry name" value="3HC_DH_C"/>
</dbReference>
<sequence length="283" mass="31704">MQDIKLMIIGAGQMGTGIAQVFLQQGFNVTLTDHKQENIHRATEHIQENLNKLVLKERLTTNEMEQLLVNLNSSIDLQVASEMDFIIEAISENATKKFKLLSDLGNLVKEDAIIASNTSSFSITELSTYVINPERFIGMHFFNPVPVMDLIEVVKGVHTSEQVSNFVFELGKKLEKSPFYVNDSPGFVLNRILIPMINEAVFAVHEGVADFKSVDTIMKLGANHPMGPISLADFIGLDTCLAIMETLHEELGDDKYRPCPLLRKYVRSGKLGRKTGEGFFHYK</sequence>
<dbReference type="PIRSF" id="PIRSF000105">
    <property type="entry name" value="HCDH"/>
    <property type="match status" value="1"/>
</dbReference>
<reference evidence="6 7" key="1">
    <citation type="submission" date="2024-05" db="EMBL/GenBank/DDBJ databases">
        <authorList>
            <person name="Haq I."/>
            <person name="Ullah Z."/>
            <person name="Ahmad R."/>
            <person name="Li M."/>
            <person name="Tong Y."/>
        </authorList>
    </citation>
    <scope>NUCLEOTIDE SEQUENCE [LARGE SCALE GENOMIC DNA]</scope>
    <source>
        <strain evidence="6 7">16A2E</strain>
    </source>
</reference>
<dbReference type="SUPFAM" id="SSF51735">
    <property type="entry name" value="NAD(P)-binding Rossmann-fold domains"/>
    <property type="match status" value="1"/>
</dbReference>
<dbReference type="Proteomes" id="UP001444625">
    <property type="component" value="Unassembled WGS sequence"/>
</dbReference>
<dbReference type="Gene3D" id="1.10.1040.10">
    <property type="entry name" value="N-(1-d-carboxylethyl)-l-norvaline Dehydrogenase, domain 2"/>
    <property type="match status" value="1"/>
</dbReference>
<evidence type="ECO:0000313" key="7">
    <source>
        <dbReference type="Proteomes" id="UP001444625"/>
    </source>
</evidence>
<dbReference type="InterPro" id="IPR006180">
    <property type="entry name" value="3-OHacyl-CoA_DH_CS"/>
</dbReference>
<evidence type="ECO:0000256" key="2">
    <source>
        <dbReference type="ARBA" id="ARBA00009463"/>
    </source>
</evidence>
<feature type="domain" description="3-hydroxyacyl-CoA dehydrogenase C-terminal" evidence="4">
    <location>
        <begin position="186"/>
        <end position="282"/>
    </location>
</feature>
<evidence type="ECO:0000313" key="6">
    <source>
        <dbReference type="EMBL" id="MEN2768687.1"/>
    </source>
</evidence>
<dbReference type="RefSeq" id="WP_345826181.1">
    <property type="nucleotide sequence ID" value="NZ_JBDIML010000006.1"/>
</dbReference>
<evidence type="ECO:0000256" key="1">
    <source>
        <dbReference type="ARBA" id="ARBA00005086"/>
    </source>
</evidence>
<keyword evidence="3" id="KW-0560">Oxidoreductase</keyword>
<dbReference type="PANTHER" id="PTHR48075:SF5">
    <property type="entry name" value="3-HYDROXYBUTYRYL-COA DEHYDROGENASE"/>
    <property type="match status" value="1"/>
</dbReference>
<dbReference type="PANTHER" id="PTHR48075">
    <property type="entry name" value="3-HYDROXYACYL-COA DEHYDROGENASE FAMILY PROTEIN"/>
    <property type="match status" value="1"/>
</dbReference>
<dbReference type="Gene3D" id="3.40.50.720">
    <property type="entry name" value="NAD(P)-binding Rossmann-like Domain"/>
    <property type="match status" value="1"/>
</dbReference>
<dbReference type="EMBL" id="JBDIML010000006">
    <property type="protein sequence ID" value="MEN2768687.1"/>
    <property type="molecule type" value="Genomic_DNA"/>
</dbReference>
<organism evidence="6 7">
    <name type="scientific">Ornithinibacillus xuwenensis</name>
    <dbReference type="NCBI Taxonomy" id="3144668"/>
    <lineage>
        <taxon>Bacteria</taxon>
        <taxon>Bacillati</taxon>
        <taxon>Bacillota</taxon>
        <taxon>Bacilli</taxon>
        <taxon>Bacillales</taxon>
        <taxon>Bacillaceae</taxon>
        <taxon>Ornithinibacillus</taxon>
    </lineage>
</organism>
<dbReference type="PROSITE" id="PS00067">
    <property type="entry name" value="3HCDH"/>
    <property type="match status" value="1"/>
</dbReference>
<comment type="similarity">
    <text evidence="2">Belongs to the 3-hydroxyacyl-CoA dehydrogenase family.</text>
</comment>
<gene>
    <name evidence="6" type="ORF">ABC228_16000</name>
</gene>
<accession>A0ABU9XPB1</accession>
<evidence type="ECO:0000259" key="4">
    <source>
        <dbReference type="Pfam" id="PF00725"/>
    </source>
</evidence>
<dbReference type="SUPFAM" id="SSF48179">
    <property type="entry name" value="6-phosphogluconate dehydrogenase C-terminal domain-like"/>
    <property type="match status" value="1"/>
</dbReference>
<dbReference type="InterPro" id="IPR022694">
    <property type="entry name" value="3-OHacyl-CoA_DH"/>
</dbReference>
<evidence type="ECO:0000256" key="3">
    <source>
        <dbReference type="ARBA" id="ARBA00023002"/>
    </source>
</evidence>
<dbReference type="InterPro" id="IPR008927">
    <property type="entry name" value="6-PGluconate_DH-like_C_sf"/>
</dbReference>
<name>A0ABU9XPB1_9BACI</name>
<comment type="caution">
    <text evidence="6">The sequence shown here is derived from an EMBL/GenBank/DDBJ whole genome shotgun (WGS) entry which is preliminary data.</text>
</comment>
<dbReference type="InterPro" id="IPR013328">
    <property type="entry name" value="6PGD_dom2"/>
</dbReference>
<dbReference type="Pfam" id="PF02737">
    <property type="entry name" value="3HCDH_N"/>
    <property type="match status" value="1"/>
</dbReference>
<feature type="domain" description="3-hydroxyacyl-CoA dehydrogenase NAD binding" evidence="5">
    <location>
        <begin position="6"/>
        <end position="183"/>
    </location>
</feature>
<dbReference type="InterPro" id="IPR036291">
    <property type="entry name" value="NAD(P)-bd_dom_sf"/>
</dbReference>
<comment type="pathway">
    <text evidence="1">Lipid metabolism; butanoate metabolism.</text>
</comment>
<dbReference type="InterPro" id="IPR006176">
    <property type="entry name" value="3-OHacyl-CoA_DH_NAD-bd"/>
</dbReference>
<dbReference type="Pfam" id="PF00725">
    <property type="entry name" value="3HCDH"/>
    <property type="match status" value="1"/>
</dbReference>
<evidence type="ECO:0000259" key="5">
    <source>
        <dbReference type="Pfam" id="PF02737"/>
    </source>
</evidence>